<dbReference type="PANTHER" id="PTHR42999:SF1">
    <property type="entry name" value="PENTAPEPTIDE REPEAT-CONTAINING PROTEIN"/>
    <property type="match status" value="1"/>
</dbReference>
<protein>
    <recommendedName>
        <fullName evidence="3">Pentapeptide repeat-containing protein</fullName>
    </recommendedName>
</protein>
<dbReference type="InterPro" id="IPR052949">
    <property type="entry name" value="PA_immunity-related"/>
</dbReference>
<dbReference type="InterPro" id="IPR001646">
    <property type="entry name" value="5peptide_repeat"/>
</dbReference>
<dbReference type="RefSeq" id="WP_115533916.1">
    <property type="nucleotide sequence ID" value="NZ_QRGA01000007.1"/>
</dbReference>
<dbReference type="Proteomes" id="UP000256838">
    <property type="component" value="Unassembled WGS sequence"/>
</dbReference>
<gene>
    <name evidence="1" type="ORF">DWV00_12495</name>
</gene>
<dbReference type="PANTHER" id="PTHR42999">
    <property type="entry name" value="ANTIBIOTIC RESISTANCE PROTEIN MCBG"/>
    <property type="match status" value="1"/>
</dbReference>
<sequence length="506" mass="55093">MSDLVNRAGPLVVGDAAQDFQPRSDLTYRSYARVQASSADLSRSLLIGALFQQCTFSNVRFDNCDIEGARFTDCTFVGCTFIDADLRSCSFARCEFKACSFEQALLLDITVQGGCFSQTSFDRASIHDSAFEQSVLRECSFKHASALQNTFDRTGFEDMRIADCTFLYALMLECRFDRIQLNAEAVGTIFGISKSDLMSITLIYLGDAQCNPAEDIVAALKSSYVDRKWYFLSAMLEVNYGPEHRLLALSHAMGALCAVAASGIGVKRDEFRFLARVTEVLARQNVLPIGFLVHAAEETGRLLDESNLAPNVSATITELHNRLYLLLQQSVDLYSEAIGRLLPTGDETAEASVTVVYRERPAIGTAEVVRLAGQLMSTEAPNATLVSARLGSWIEVVQTTAAGVMALYAVIAATNGILTQIIRTRALANALAQPIPKRTVQALVRTAVLRNNEPMQSRLARSALATLSDMTKRSTGSGAVHQLVAGGLDKLECISVELDKSAKDRA</sequence>
<dbReference type="SUPFAM" id="SSF141571">
    <property type="entry name" value="Pentapeptide repeat-like"/>
    <property type="match status" value="1"/>
</dbReference>
<dbReference type="AlphaFoldDB" id="A0A3D8JZX0"/>
<organism evidence="1 2">
    <name type="scientific">Trinickia dinghuensis</name>
    <dbReference type="NCBI Taxonomy" id="2291023"/>
    <lineage>
        <taxon>Bacteria</taxon>
        <taxon>Pseudomonadati</taxon>
        <taxon>Pseudomonadota</taxon>
        <taxon>Betaproteobacteria</taxon>
        <taxon>Burkholderiales</taxon>
        <taxon>Burkholderiaceae</taxon>
        <taxon>Trinickia</taxon>
    </lineage>
</organism>
<dbReference type="EMBL" id="QRGA01000007">
    <property type="protein sequence ID" value="RDU98155.1"/>
    <property type="molecule type" value="Genomic_DNA"/>
</dbReference>
<keyword evidence="2" id="KW-1185">Reference proteome</keyword>
<dbReference type="OrthoDB" id="12147at2"/>
<evidence type="ECO:0000313" key="2">
    <source>
        <dbReference type="Proteomes" id="UP000256838"/>
    </source>
</evidence>
<accession>A0A3D8JZX0</accession>
<name>A0A3D8JZX0_9BURK</name>
<proteinExistence type="predicted"/>
<evidence type="ECO:0008006" key="3">
    <source>
        <dbReference type="Google" id="ProtNLM"/>
    </source>
</evidence>
<comment type="caution">
    <text evidence="1">The sequence shown here is derived from an EMBL/GenBank/DDBJ whole genome shotgun (WGS) entry which is preliminary data.</text>
</comment>
<evidence type="ECO:0000313" key="1">
    <source>
        <dbReference type="EMBL" id="RDU98155.1"/>
    </source>
</evidence>
<dbReference type="Pfam" id="PF13576">
    <property type="entry name" value="Pentapeptide_3"/>
    <property type="match status" value="1"/>
</dbReference>
<dbReference type="Gene3D" id="2.160.20.80">
    <property type="entry name" value="E3 ubiquitin-protein ligase SopA"/>
    <property type="match status" value="2"/>
</dbReference>
<reference evidence="1 2" key="1">
    <citation type="submission" date="2018-08" db="EMBL/GenBank/DDBJ databases">
        <title>Paraburkholderia sp. DHOM06 isolated from forest soil.</title>
        <authorList>
            <person name="Gao Z.-H."/>
            <person name="Qiu L.-H."/>
        </authorList>
    </citation>
    <scope>NUCLEOTIDE SEQUENCE [LARGE SCALE GENOMIC DNA]</scope>
    <source>
        <strain evidence="1 2">DHOM06</strain>
    </source>
</reference>